<accession>A0A376VHE7</accession>
<organism evidence="1 2">
    <name type="scientific">Escherichia coli</name>
    <dbReference type="NCBI Taxonomy" id="562"/>
    <lineage>
        <taxon>Bacteria</taxon>
        <taxon>Pseudomonadati</taxon>
        <taxon>Pseudomonadota</taxon>
        <taxon>Gammaproteobacteria</taxon>
        <taxon>Enterobacterales</taxon>
        <taxon>Enterobacteriaceae</taxon>
        <taxon>Escherichia</taxon>
    </lineage>
</organism>
<evidence type="ECO:0000313" key="2">
    <source>
        <dbReference type="Proteomes" id="UP000254495"/>
    </source>
</evidence>
<name>A0A376VHE7_ECOLX</name>
<dbReference type="AlphaFoldDB" id="A0A376VHE7"/>
<gene>
    <name evidence="1" type="ORF">NCTC9077_03030</name>
</gene>
<protein>
    <submittedName>
        <fullName evidence="1">Uncharacterized protein</fullName>
    </submittedName>
</protein>
<dbReference type="EMBL" id="UGCU01000001">
    <property type="protein sequence ID" value="STJ11321.1"/>
    <property type="molecule type" value="Genomic_DNA"/>
</dbReference>
<dbReference type="Proteomes" id="UP000254495">
    <property type="component" value="Unassembled WGS sequence"/>
</dbReference>
<sequence>MKKNDRNQLELPILTEVSIGTIHSNTRSVQHTAQPSTCESEYVELAGSEDIEIYQSISNAYFRALSTQKR</sequence>
<evidence type="ECO:0000313" key="1">
    <source>
        <dbReference type="EMBL" id="STJ11321.1"/>
    </source>
</evidence>
<proteinExistence type="predicted"/>
<reference evidence="1 2" key="1">
    <citation type="submission" date="2018-06" db="EMBL/GenBank/DDBJ databases">
        <authorList>
            <consortium name="Pathogen Informatics"/>
            <person name="Doyle S."/>
        </authorList>
    </citation>
    <scope>NUCLEOTIDE SEQUENCE [LARGE SCALE GENOMIC DNA]</scope>
    <source>
        <strain evidence="1 2">NCTC9077</strain>
    </source>
</reference>